<feature type="compositionally biased region" description="Low complexity" evidence="2">
    <location>
        <begin position="296"/>
        <end position="311"/>
    </location>
</feature>
<dbReference type="PROSITE" id="PS00028">
    <property type="entry name" value="ZINC_FINGER_C2H2_1"/>
    <property type="match status" value="1"/>
</dbReference>
<accession>A0A9J6E165</accession>
<evidence type="ECO:0000256" key="1">
    <source>
        <dbReference type="PROSITE-ProRule" id="PRU00042"/>
    </source>
</evidence>
<evidence type="ECO:0000259" key="3">
    <source>
        <dbReference type="PROSITE" id="PS50157"/>
    </source>
</evidence>
<evidence type="ECO:0000313" key="4">
    <source>
        <dbReference type="EMBL" id="KAH8027970.1"/>
    </source>
</evidence>
<feature type="compositionally biased region" description="Low complexity" evidence="2">
    <location>
        <begin position="342"/>
        <end position="399"/>
    </location>
</feature>
<feature type="compositionally biased region" description="Low complexity" evidence="2">
    <location>
        <begin position="618"/>
        <end position="629"/>
    </location>
</feature>
<feature type="compositionally biased region" description="Acidic residues" evidence="2">
    <location>
        <begin position="451"/>
        <end position="465"/>
    </location>
</feature>
<dbReference type="PROSITE" id="PS50157">
    <property type="entry name" value="ZINC_FINGER_C2H2_2"/>
    <property type="match status" value="1"/>
</dbReference>
<feature type="compositionally biased region" description="Low complexity" evidence="2">
    <location>
        <begin position="151"/>
        <end position="168"/>
    </location>
</feature>
<feature type="domain" description="C2H2-type" evidence="3">
    <location>
        <begin position="255"/>
        <end position="283"/>
    </location>
</feature>
<protein>
    <recommendedName>
        <fullName evidence="3">C2H2-type domain-containing protein</fullName>
    </recommendedName>
</protein>
<keyword evidence="1" id="KW-0863">Zinc-finger</keyword>
<feature type="region of interest" description="Disordered" evidence="2">
    <location>
        <begin position="618"/>
        <end position="639"/>
    </location>
</feature>
<feature type="region of interest" description="Disordered" evidence="2">
    <location>
        <begin position="28"/>
        <end position="47"/>
    </location>
</feature>
<reference evidence="4" key="1">
    <citation type="journal article" date="2020" name="Cell">
        <title>Large-Scale Comparative Analyses of Tick Genomes Elucidate Their Genetic Diversity and Vector Capacities.</title>
        <authorList>
            <consortium name="Tick Genome and Microbiome Consortium (TIGMIC)"/>
            <person name="Jia N."/>
            <person name="Wang J."/>
            <person name="Shi W."/>
            <person name="Du L."/>
            <person name="Sun Y."/>
            <person name="Zhan W."/>
            <person name="Jiang J.F."/>
            <person name="Wang Q."/>
            <person name="Zhang B."/>
            <person name="Ji P."/>
            <person name="Bell-Sakyi L."/>
            <person name="Cui X.M."/>
            <person name="Yuan T.T."/>
            <person name="Jiang B.G."/>
            <person name="Yang W.F."/>
            <person name="Lam T.T."/>
            <person name="Chang Q.C."/>
            <person name="Ding S.J."/>
            <person name="Wang X.J."/>
            <person name="Zhu J.G."/>
            <person name="Ruan X.D."/>
            <person name="Zhao L."/>
            <person name="Wei J.T."/>
            <person name="Ye R.Z."/>
            <person name="Que T.C."/>
            <person name="Du C.H."/>
            <person name="Zhou Y.H."/>
            <person name="Cheng J.X."/>
            <person name="Dai P.F."/>
            <person name="Guo W.B."/>
            <person name="Han X.H."/>
            <person name="Huang E.J."/>
            <person name="Li L.F."/>
            <person name="Wei W."/>
            <person name="Gao Y.C."/>
            <person name="Liu J.Z."/>
            <person name="Shao H.Z."/>
            <person name="Wang X."/>
            <person name="Wang C.C."/>
            <person name="Yang T.C."/>
            <person name="Huo Q.B."/>
            <person name="Li W."/>
            <person name="Chen H.Y."/>
            <person name="Chen S.E."/>
            <person name="Zhou L.G."/>
            <person name="Ni X.B."/>
            <person name="Tian J.H."/>
            <person name="Sheng Y."/>
            <person name="Liu T."/>
            <person name="Pan Y.S."/>
            <person name="Xia L.Y."/>
            <person name="Li J."/>
            <person name="Zhao F."/>
            <person name="Cao W.C."/>
        </authorList>
    </citation>
    <scope>NUCLEOTIDE SEQUENCE</scope>
    <source>
        <strain evidence="4">Rmic-2018</strain>
    </source>
</reference>
<dbReference type="VEuPathDB" id="VectorBase:LOC119168654"/>
<feature type="compositionally biased region" description="Low complexity" evidence="2">
    <location>
        <begin position="416"/>
        <end position="444"/>
    </location>
</feature>
<gene>
    <name evidence="4" type="ORF">HPB51_011778</name>
</gene>
<dbReference type="Proteomes" id="UP000821866">
    <property type="component" value="Chromosome 4"/>
</dbReference>
<feature type="region of interest" description="Disordered" evidence="2">
    <location>
        <begin position="571"/>
        <end position="592"/>
    </location>
</feature>
<feature type="compositionally biased region" description="Pro residues" evidence="2">
    <location>
        <begin position="139"/>
        <end position="150"/>
    </location>
</feature>
<feature type="region of interest" description="Disordered" evidence="2">
    <location>
        <begin position="104"/>
        <end position="168"/>
    </location>
</feature>
<feature type="region of interest" description="Disordered" evidence="2">
    <location>
        <begin position="275"/>
        <end position="525"/>
    </location>
</feature>
<reference evidence="4" key="2">
    <citation type="submission" date="2021-09" db="EMBL/GenBank/DDBJ databases">
        <authorList>
            <person name="Jia N."/>
            <person name="Wang J."/>
            <person name="Shi W."/>
            <person name="Du L."/>
            <person name="Sun Y."/>
            <person name="Zhan W."/>
            <person name="Jiang J."/>
            <person name="Wang Q."/>
            <person name="Zhang B."/>
            <person name="Ji P."/>
            <person name="Sakyi L.B."/>
            <person name="Cui X."/>
            <person name="Yuan T."/>
            <person name="Jiang B."/>
            <person name="Yang W."/>
            <person name="Lam T.T.-Y."/>
            <person name="Chang Q."/>
            <person name="Ding S."/>
            <person name="Wang X."/>
            <person name="Zhu J."/>
            <person name="Ruan X."/>
            <person name="Zhao L."/>
            <person name="Wei J."/>
            <person name="Que T."/>
            <person name="Du C."/>
            <person name="Cheng J."/>
            <person name="Dai P."/>
            <person name="Han X."/>
            <person name="Huang E."/>
            <person name="Gao Y."/>
            <person name="Liu J."/>
            <person name="Shao H."/>
            <person name="Ye R."/>
            <person name="Li L."/>
            <person name="Wei W."/>
            <person name="Wang X."/>
            <person name="Wang C."/>
            <person name="Huo Q."/>
            <person name="Li W."/>
            <person name="Guo W."/>
            <person name="Chen H."/>
            <person name="Chen S."/>
            <person name="Zhou L."/>
            <person name="Zhou L."/>
            <person name="Ni X."/>
            <person name="Tian J."/>
            <person name="Zhou Y."/>
            <person name="Sheng Y."/>
            <person name="Liu T."/>
            <person name="Pan Y."/>
            <person name="Xia L."/>
            <person name="Li J."/>
            <person name="Zhao F."/>
            <person name="Cao W."/>
        </authorList>
    </citation>
    <scope>NUCLEOTIDE SEQUENCE</scope>
    <source>
        <strain evidence="4">Rmic-2018</strain>
        <tissue evidence="4">Larvae</tissue>
    </source>
</reference>
<dbReference type="EMBL" id="JABSTU010000006">
    <property type="protein sequence ID" value="KAH8027970.1"/>
    <property type="molecule type" value="Genomic_DNA"/>
</dbReference>
<name>A0A9J6E165_RHIMP</name>
<comment type="caution">
    <text evidence="4">The sequence shown here is derived from an EMBL/GenBank/DDBJ whole genome shotgun (WGS) entry which is preliminary data.</text>
</comment>
<evidence type="ECO:0000256" key="2">
    <source>
        <dbReference type="SAM" id="MobiDB-lite"/>
    </source>
</evidence>
<feature type="compositionally biased region" description="Gly residues" evidence="2">
    <location>
        <begin position="576"/>
        <end position="588"/>
    </location>
</feature>
<keyword evidence="1" id="KW-0479">Metal-binding</keyword>
<keyword evidence="1" id="KW-0862">Zinc</keyword>
<sequence>MGPGPRDHLVAVIVRAYRPGHQATATWTSTDRAFQSSQREKTPSGSGESLQAFLACHSRSGRQCLLVTPADPGLRDHFADVVAVAPAFLPGRPSTRTWRSPCLAMPTPRRPPAVSVEPLFLGSGSRRRRPAPPSGTSTPAPPPAQRPRPGTPASTGVSAAASGPPRSRPPVIYRGIMTVYLPVPGLLRCPYPCCAGCQARTSVSLRLSAWRSHMEQKHGVRPTERLYRCVTCDARLNSLSARHDCPGPASNEPYHPCRYCPKSFNCERSLARHTMARHAQEESTPFVPLRPPRQPTATTSSSSGTETTPRSGPAPSGTTCRAVPAPQTRATVSRSRRRRGGHSPTSTPSSSTGSASSASATGSPSVSSSEASTMPGHSSPTSDSGSSTPRQSPSVTGTPPSVPPDPGPQSTTGEVSSTPGSSPRRRTGPGTTSSASRASSRMSTELADVPGTDDSDDASANEPVDEQSVHAAGTVVDRRPLSTNSRSSSSPSLSERLEDTGADEADDGAHDTPVEAPTMEMPPDRTMLLAEQVERRPLPGTRPPREGDDVPGCACPCGGAPAAAADRLSFPFSDLGRGGPADPGGLGRPGWPWRPPDAGRRLVRVYCSFPCLALRLPPAACPARSSPPADDVIGPRSPS</sequence>
<proteinExistence type="predicted"/>
<organism evidence="4 5">
    <name type="scientific">Rhipicephalus microplus</name>
    <name type="common">Cattle tick</name>
    <name type="synonym">Boophilus microplus</name>
    <dbReference type="NCBI Taxonomy" id="6941"/>
    <lineage>
        <taxon>Eukaryota</taxon>
        <taxon>Metazoa</taxon>
        <taxon>Ecdysozoa</taxon>
        <taxon>Arthropoda</taxon>
        <taxon>Chelicerata</taxon>
        <taxon>Arachnida</taxon>
        <taxon>Acari</taxon>
        <taxon>Parasitiformes</taxon>
        <taxon>Ixodida</taxon>
        <taxon>Ixodoidea</taxon>
        <taxon>Ixodidae</taxon>
        <taxon>Rhipicephalinae</taxon>
        <taxon>Rhipicephalus</taxon>
        <taxon>Boophilus</taxon>
    </lineage>
</organism>
<dbReference type="AlphaFoldDB" id="A0A9J6E165"/>
<dbReference type="InterPro" id="IPR013087">
    <property type="entry name" value="Znf_C2H2_type"/>
</dbReference>
<dbReference type="GO" id="GO:0008270">
    <property type="term" value="F:zinc ion binding"/>
    <property type="evidence" value="ECO:0007669"/>
    <property type="project" value="UniProtKB-KW"/>
</dbReference>
<keyword evidence="5" id="KW-1185">Reference proteome</keyword>
<feature type="compositionally biased region" description="Low complexity" evidence="2">
    <location>
        <begin position="481"/>
        <end position="494"/>
    </location>
</feature>
<evidence type="ECO:0000313" key="5">
    <source>
        <dbReference type="Proteomes" id="UP000821866"/>
    </source>
</evidence>